<evidence type="ECO:0000256" key="1">
    <source>
        <dbReference type="ARBA" id="ARBA00004141"/>
    </source>
</evidence>
<feature type="transmembrane region" description="Helical" evidence="6">
    <location>
        <begin position="53"/>
        <end position="75"/>
    </location>
</feature>
<gene>
    <name evidence="7" type="ORF">GJ654_09360</name>
</gene>
<evidence type="ECO:0000313" key="8">
    <source>
        <dbReference type="Proteomes" id="UP000439113"/>
    </source>
</evidence>
<proteinExistence type="predicted"/>
<feature type="transmembrane region" description="Helical" evidence="6">
    <location>
        <begin position="196"/>
        <end position="217"/>
    </location>
</feature>
<dbReference type="AlphaFoldDB" id="A0A6N8DPU1"/>
<keyword evidence="2 6" id="KW-0812">Transmembrane</keyword>
<keyword evidence="3 6" id="KW-1133">Transmembrane helix</keyword>
<comment type="caution">
    <text evidence="7">The sequence shown here is derived from an EMBL/GenBank/DDBJ whole genome shotgun (WGS) entry which is preliminary data.</text>
</comment>
<evidence type="ECO:0000313" key="7">
    <source>
        <dbReference type="EMBL" id="MTV31201.1"/>
    </source>
</evidence>
<dbReference type="Proteomes" id="UP000439113">
    <property type="component" value="Unassembled WGS sequence"/>
</dbReference>
<feature type="transmembrane region" description="Helical" evidence="6">
    <location>
        <begin position="169"/>
        <end position="189"/>
    </location>
</feature>
<comment type="subcellular location">
    <subcellularLocation>
        <location evidence="1">Membrane</location>
        <topology evidence="1">Multi-pass membrane protein</topology>
    </subcellularLocation>
</comment>
<reference evidence="7 8" key="1">
    <citation type="submission" date="2019-11" db="EMBL/GenBank/DDBJ databases">
        <title>Whole-genome sequence of a Rhodoblastus acidophilus DSM 142.</title>
        <authorList>
            <person name="Kyndt J.A."/>
            <person name="Meyer T.E."/>
        </authorList>
    </citation>
    <scope>NUCLEOTIDE SEQUENCE [LARGE SCALE GENOMIC DNA]</scope>
    <source>
        <strain evidence="7 8">DSM 142</strain>
    </source>
</reference>
<sequence length="219" mass="23258">MSEPLPHFFKRHYTPAELIADALVHGLAIAGGLIGFAILFFRLGQKGDAENTAAIGVYAIAFFVLFGCSCAYNLSPPSRTKWLLRRLDHAAIFLMISGTYTALLSLTKDGGAWVLASCVWLVSLIGAGVALLAPPGRFDRLLLALYLALGWGALADAPRLTTSLPPETVILTVAGGVMYSLGVPFHLWNSLKFQSAIWHGFVAVASACQFAGIAKAVGP</sequence>
<dbReference type="EMBL" id="WNKS01000006">
    <property type="protein sequence ID" value="MTV31201.1"/>
    <property type="molecule type" value="Genomic_DNA"/>
</dbReference>
<accession>A0A6N8DPU1</accession>
<dbReference type="GO" id="GO:0016020">
    <property type="term" value="C:membrane"/>
    <property type="evidence" value="ECO:0007669"/>
    <property type="project" value="UniProtKB-SubCell"/>
</dbReference>
<evidence type="ECO:0000256" key="5">
    <source>
        <dbReference type="PIRSR" id="PIRSR604254-1"/>
    </source>
</evidence>
<evidence type="ECO:0000256" key="4">
    <source>
        <dbReference type="ARBA" id="ARBA00023136"/>
    </source>
</evidence>
<name>A0A6N8DPU1_RHOAC</name>
<keyword evidence="5" id="KW-0862">Zinc</keyword>
<evidence type="ECO:0000256" key="3">
    <source>
        <dbReference type="ARBA" id="ARBA00022989"/>
    </source>
</evidence>
<feature type="transmembrane region" description="Helical" evidence="6">
    <location>
        <begin position="112"/>
        <end position="133"/>
    </location>
</feature>
<keyword evidence="5" id="KW-0479">Metal-binding</keyword>
<evidence type="ECO:0000256" key="6">
    <source>
        <dbReference type="SAM" id="Phobius"/>
    </source>
</evidence>
<evidence type="ECO:0000256" key="2">
    <source>
        <dbReference type="ARBA" id="ARBA00022692"/>
    </source>
</evidence>
<dbReference type="OrthoDB" id="9813689at2"/>
<protein>
    <submittedName>
        <fullName evidence="7">Hemolysin III family protein</fullName>
    </submittedName>
</protein>
<organism evidence="7 8">
    <name type="scientific">Rhodoblastus acidophilus</name>
    <name type="common">Rhodopseudomonas acidophila</name>
    <dbReference type="NCBI Taxonomy" id="1074"/>
    <lineage>
        <taxon>Bacteria</taxon>
        <taxon>Pseudomonadati</taxon>
        <taxon>Pseudomonadota</taxon>
        <taxon>Alphaproteobacteria</taxon>
        <taxon>Hyphomicrobiales</taxon>
        <taxon>Rhodoblastaceae</taxon>
        <taxon>Rhodoblastus</taxon>
    </lineage>
</organism>
<feature type="transmembrane region" description="Helical" evidence="6">
    <location>
        <begin position="18"/>
        <end position="41"/>
    </location>
</feature>
<dbReference type="RefSeq" id="WP_155445887.1">
    <property type="nucleotide sequence ID" value="NZ_JAOQNR010000006.1"/>
</dbReference>
<dbReference type="InterPro" id="IPR004254">
    <property type="entry name" value="AdipoR/HlyIII-related"/>
</dbReference>
<dbReference type="PANTHER" id="PTHR20855">
    <property type="entry name" value="ADIPOR/PROGESTIN RECEPTOR-RELATED"/>
    <property type="match status" value="1"/>
</dbReference>
<keyword evidence="4 6" id="KW-0472">Membrane</keyword>
<dbReference type="PANTHER" id="PTHR20855:SF3">
    <property type="entry name" value="LD03007P"/>
    <property type="match status" value="1"/>
</dbReference>
<feature type="binding site" evidence="5">
    <location>
        <position position="199"/>
    </location>
    <ligand>
        <name>Zn(2+)</name>
        <dbReference type="ChEBI" id="CHEBI:29105"/>
    </ligand>
</feature>
<dbReference type="Pfam" id="PF03006">
    <property type="entry name" value="HlyIII"/>
    <property type="match status" value="1"/>
</dbReference>
<feature type="transmembrane region" description="Helical" evidence="6">
    <location>
        <begin position="87"/>
        <end position="106"/>
    </location>
</feature>